<keyword evidence="4" id="KW-1185">Reference proteome</keyword>
<dbReference type="SUPFAM" id="SSF52821">
    <property type="entry name" value="Rhodanese/Cell cycle control phosphatase"/>
    <property type="match status" value="2"/>
</dbReference>
<comment type="caution">
    <text evidence="3">The sequence shown here is derived from an EMBL/GenBank/DDBJ whole genome shotgun (WGS) entry which is preliminary data.</text>
</comment>
<dbReference type="InterPro" id="IPR001279">
    <property type="entry name" value="Metallo-B-lactamas"/>
</dbReference>
<dbReference type="PROSITE" id="PS50206">
    <property type="entry name" value="RHODANESE_3"/>
    <property type="match status" value="2"/>
</dbReference>
<keyword evidence="1" id="KW-0479">Metal-binding</keyword>
<dbReference type="GO" id="GO:0046872">
    <property type="term" value="F:metal ion binding"/>
    <property type="evidence" value="ECO:0007669"/>
    <property type="project" value="UniProtKB-KW"/>
</dbReference>
<dbReference type="Gene3D" id="3.60.15.10">
    <property type="entry name" value="Ribonuclease Z/Hydroxyacylglutathione hydrolase-like"/>
    <property type="match status" value="1"/>
</dbReference>
<dbReference type="CDD" id="cd07724">
    <property type="entry name" value="POD-like_MBL-fold"/>
    <property type="match status" value="1"/>
</dbReference>
<dbReference type="PANTHER" id="PTHR43084">
    <property type="entry name" value="PERSULFIDE DIOXYGENASE ETHE1"/>
    <property type="match status" value="1"/>
</dbReference>
<dbReference type="EMBL" id="SFCC01000012">
    <property type="protein sequence ID" value="RZQ61441.1"/>
    <property type="molecule type" value="Genomic_DNA"/>
</dbReference>
<dbReference type="InterPro" id="IPR051682">
    <property type="entry name" value="Mito_Persulfide_Diox"/>
</dbReference>
<dbReference type="RefSeq" id="WP_130477744.1">
    <property type="nucleotide sequence ID" value="NZ_SFCC01000012.1"/>
</dbReference>
<dbReference type="Gene3D" id="3.40.250.10">
    <property type="entry name" value="Rhodanese-like domain"/>
    <property type="match status" value="2"/>
</dbReference>
<dbReference type="Proteomes" id="UP000292003">
    <property type="component" value="Unassembled WGS sequence"/>
</dbReference>
<dbReference type="SUPFAM" id="SSF56281">
    <property type="entry name" value="Metallo-hydrolase/oxidoreductase"/>
    <property type="match status" value="1"/>
</dbReference>
<dbReference type="SMART" id="SM00849">
    <property type="entry name" value="Lactamase_B"/>
    <property type="match status" value="1"/>
</dbReference>
<reference evidence="3 4" key="1">
    <citation type="submission" date="2019-02" db="EMBL/GenBank/DDBJ databases">
        <title>Draft genome sequence of Amycolatopsis sp. 8-3EHSu isolated from roots of Suaeda maritima.</title>
        <authorList>
            <person name="Duangmal K."/>
            <person name="Chantavorakit T."/>
        </authorList>
    </citation>
    <scope>NUCLEOTIDE SEQUENCE [LARGE SCALE GENOMIC DNA]</scope>
    <source>
        <strain evidence="3 4">8-3EHSu</strain>
    </source>
</reference>
<organism evidence="3 4">
    <name type="scientific">Amycolatopsis suaedae</name>
    <dbReference type="NCBI Taxonomy" id="2510978"/>
    <lineage>
        <taxon>Bacteria</taxon>
        <taxon>Bacillati</taxon>
        <taxon>Actinomycetota</taxon>
        <taxon>Actinomycetes</taxon>
        <taxon>Pseudonocardiales</taxon>
        <taxon>Pseudonocardiaceae</taxon>
        <taxon>Amycolatopsis</taxon>
    </lineage>
</organism>
<sequence length="451" mass="48765">MFVDQYYLECLSQASYLVGDQVAGEAIVIDPRRDIQDYLDGARRRGVRITGVVNTHFHADFVAGHLELRQATGAWIAYGQRAETEYPIRRLRTGDRITVGATILEVRETPGHTWESISLVAYAGTDPRPRAVFTGDTLFVGDVGRPDLAAAVGANPVELAHEQFNSVHNVLMTLPDEVVVHPGHGAGSACGKNLSADLQSTIGRQRHTNVAVRETNEDRFVARLLTGQPAIPRYFAVDAVLNRRERTVLDTPPAPPGLPARRLRELVKAGARVVDARSPEEFAEGHLQGSVNVGVDGRFAETAGMVFDPADHLVIVAPPGRENEVALRLARIGLDNVAGYLARDFTGLSDLVRPGFRIGPQDVAGRLPRITVVDVRNPGERAAGYIAGSLPIPLAELGRRMDEIPDDRTVLVHCAGGWRSSVAASMLRAAGRTDVLDLDGGYDAWKRAGAA</sequence>
<dbReference type="GO" id="GO:0070813">
    <property type="term" value="P:hydrogen sulfide metabolic process"/>
    <property type="evidence" value="ECO:0007669"/>
    <property type="project" value="TreeGrafter"/>
</dbReference>
<accession>A0A4Q7J1Z5</accession>
<dbReference type="OrthoDB" id="3196337at2"/>
<evidence type="ECO:0000256" key="1">
    <source>
        <dbReference type="ARBA" id="ARBA00022723"/>
    </source>
</evidence>
<dbReference type="SMART" id="SM00450">
    <property type="entry name" value="RHOD"/>
    <property type="match status" value="2"/>
</dbReference>
<gene>
    <name evidence="3" type="ORF">EWH70_23990</name>
</gene>
<feature type="domain" description="Rhodanese" evidence="2">
    <location>
        <begin position="267"/>
        <end position="293"/>
    </location>
</feature>
<name>A0A4Q7J1Z5_9PSEU</name>
<dbReference type="InterPro" id="IPR001763">
    <property type="entry name" value="Rhodanese-like_dom"/>
</dbReference>
<dbReference type="FunFam" id="3.60.15.10:FF:000030">
    <property type="entry name" value="Metallo-beta-lactamase family protein"/>
    <property type="match status" value="1"/>
</dbReference>
<dbReference type="InterPro" id="IPR044528">
    <property type="entry name" value="POD-like_MBL-fold"/>
</dbReference>
<dbReference type="InterPro" id="IPR036873">
    <property type="entry name" value="Rhodanese-like_dom_sf"/>
</dbReference>
<dbReference type="GO" id="GO:0016787">
    <property type="term" value="F:hydrolase activity"/>
    <property type="evidence" value="ECO:0007669"/>
    <property type="project" value="UniProtKB-KW"/>
</dbReference>
<evidence type="ECO:0000313" key="4">
    <source>
        <dbReference type="Proteomes" id="UP000292003"/>
    </source>
</evidence>
<dbReference type="CDD" id="cd00158">
    <property type="entry name" value="RHOD"/>
    <property type="match status" value="1"/>
</dbReference>
<protein>
    <submittedName>
        <fullName evidence="3">MBL fold metallo-hydrolase</fullName>
    </submittedName>
</protein>
<dbReference type="GO" id="GO:0050313">
    <property type="term" value="F:sulfur dioxygenase activity"/>
    <property type="evidence" value="ECO:0007669"/>
    <property type="project" value="InterPro"/>
</dbReference>
<evidence type="ECO:0000259" key="2">
    <source>
        <dbReference type="PROSITE" id="PS50206"/>
    </source>
</evidence>
<dbReference type="Pfam" id="PF00581">
    <property type="entry name" value="Rhodanese"/>
    <property type="match status" value="2"/>
</dbReference>
<proteinExistence type="predicted"/>
<dbReference type="AlphaFoldDB" id="A0A4Q7J1Z5"/>
<dbReference type="InterPro" id="IPR036866">
    <property type="entry name" value="RibonucZ/Hydroxyglut_hydro"/>
</dbReference>
<dbReference type="Pfam" id="PF00753">
    <property type="entry name" value="Lactamase_B"/>
    <property type="match status" value="1"/>
</dbReference>
<dbReference type="GO" id="GO:0006749">
    <property type="term" value="P:glutathione metabolic process"/>
    <property type="evidence" value="ECO:0007669"/>
    <property type="project" value="InterPro"/>
</dbReference>
<evidence type="ECO:0000313" key="3">
    <source>
        <dbReference type="EMBL" id="RZQ61441.1"/>
    </source>
</evidence>
<feature type="domain" description="Rhodanese" evidence="2">
    <location>
        <begin position="366"/>
        <end position="450"/>
    </location>
</feature>
<dbReference type="PANTHER" id="PTHR43084:SF1">
    <property type="entry name" value="PERSULFIDE DIOXYGENASE ETHE1, MITOCHONDRIAL"/>
    <property type="match status" value="1"/>
</dbReference>
<keyword evidence="3" id="KW-0378">Hydrolase</keyword>